<dbReference type="KEGG" id="scor:J3U87_05345"/>
<evidence type="ECO:0000313" key="2">
    <source>
        <dbReference type="EMBL" id="QTD51877.1"/>
    </source>
</evidence>
<keyword evidence="1" id="KW-0732">Signal</keyword>
<gene>
    <name evidence="2" type="ORF">J3U87_05345</name>
</gene>
<organism evidence="2 3">
    <name type="scientific">Sulfidibacter corallicola</name>
    <dbReference type="NCBI Taxonomy" id="2818388"/>
    <lineage>
        <taxon>Bacteria</taxon>
        <taxon>Pseudomonadati</taxon>
        <taxon>Acidobacteriota</taxon>
        <taxon>Holophagae</taxon>
        <taxon>Acanthopleuribacterales</taxon>
        <taxon>Acanthopleuribacteraceae</taxon>
        <taxon>Sulfidibacter</taxon>
    </lineage>
</organism>
<evidence type="ECO:0000313" key="3">
    <source>
        <dbReference type="Proteomes" id="UP000663929"/>
    </source>
</evidence>
<keyword evidence="3" id="KW-1185">Reference proteome</keyword>
<dbReference type="EMBL" id="CP071793">
    <property type="protein sequence ID" value="QTD51877.1"/>
    <property type="molecule type" value="Genomic_DNA"/>
</dbReference>
<protein>
    <submittedName>
        <fullName evidence="2">Uncharacterized protein</fullName>
    </submittedName>
</protein>
<dbReference type="Proteomes" id="UP000663929">
    <property type="component" value="Chromosome"/>
</dbReference>
<accession>A0A8A4TR48</accession>
<sequence>MKKNLMLALLMALMTCGFAMASQPPYREDLTLKEYLTQIDYLETSYDDQTRFKGDACDFDDWDMDTVTDCITDSLEDYLLGEIGSFLKELIFGSDGPSYVNLTQESLDKIQAIMNQELVNMVKYDMIADLASLETGIKQYHASLNSTPDTILLALIDTEARNLVNHQVFNTSYHPDAKMLTGHLAFATSLRLAILVEKEHLGLTTEAFVRSEGQNLADKLSALGSAADSHINSRVYLQHTGGSTIGCQIYKNADAEPETVAGILDVQEKWGNCPRALVYDLFGGRTKVYQYTVYGQLYYRLALNYRDQLRTEYRANVKGPNYDSILADLRGL</sequence>
<feature type="chain" id="PRO_5035273780" evidence="1">
    <location>
        <begin position="22"/>
        <end position="332"/>
    </location>
</feature>
<dbReference type="RefSeq" id="WP_237381994.1">
    <property type="nucleotide sequence ID" value="NZ_CP071793.1"/>
</dbReference>
<reference evidence="2" key="1">
    <citation type="submission" date="2021-03" db="EMBL/GenBank/DDBJ databases">
        <title>Acanthopleuribacteraceae sp. M133.</title>
        <authorList>
            <person name="Wang G."/>
        </authorList>
    </citation>
    <scope>NUCLEOTIDE SEQUENCE</scope>
    <source>
        <strain evidence="2">M133</strain>
    </source>
</reference>
<proteinExistence type="predicted"/>
<dbReference type="AlphaFoldDB" id="A0A8A4TR48"/>
<feature type="signal peptide" evidence="1">
    <location>
        <begin position="1"/>
        <end position="21"/>
    </location>
</feature>
<evidence type="ECO:0000256" key="1">
    <source>
        <dbReference type="SAM" id="SignalP"/>
    </source>
</evidence>
<name>A0A8A4TR48_SULCO</name>